<dbReference type="EMBL" id="KV748951">
    <property type="protein sequence ID" value="OCL11979.1"/>
    <property type="molecule type" value="Genomic_DNA"/>
</dbReference>
<dbReference type="OrthoDB" id="3916696at2759"/>
<keyword evidence="3" id="KW-1185">Reference proteome</keyword>
<dbReference type="AlphaFoldDB" id="A0A8E2F7R4"/>
<feature type="region of interest" description="Disordered" evidence="1">
    <location>
        <begin position="103"/>
        <end position="140"/>
    </location>
</feature>
<reference evidence="2 3" key="1">
    <citation type="journal article" date="2016" name="Nat. Commun.">
        <title>Ectomycorrhizal ecology is imprinted in the genome of the dominant symbiotic fungus Cenococcum geophilum.</title>
        <authorList>
            <consortium name="DOE Joint Genome Institute"/>
            <person name="Peter M."/>
            <person name="Kohler A."/>
            <person name="Ohm R.A."/>
            <person name="Kuo A."/>
            <person name="Krutzmann J."/>
            <person name="Morin E."/>
            <person name="Arend M."/>
            <person name="Barry K.W."/>
            <person name="Binder M."/>
            <person name="Choi C."/>
            <person name="Clum A."/>
            <person name="Copeland A."/>
            <person name="Grisel N."/>
            <person name="Haridas S."/>
            <person name="Kipfer T."/>
            <person name="LaButti K."/>
            <person name="Lindquist E."/>
            <person name="Lipzen A."/>
            <person name="Maire R."/>
            <person name="Meier B."/>
            <person name="Mihaltcheva S."/>
            <person name="Molinier V."/>
            <person name="Murat C."/>
            <person name="Poggeler S."/>
            <person name="Quandt C.A."/>
            <person name="Sperisen C."/>
            <person name="Tritt A."/>
            <person name="Tisserant E."/>
            <person name="Crous P.W."/>
            <person name="Henrissat B."/>
            <person name="Nehls U."/>
            <person name="Egli S."/>
            <person name="Spatafora J.W."/>
            <person name="Grigoriev I.V."/>
            <person name="Martin F.M."/>
        </authorList>
    </citation>
    <scope>NUCLEOTIDE SEQUENCE [LARGE SCALE GENOMIC DNA]</scope>
    <source>
        <strain evidence="2 3">CBS 207.34</strain>
    </source>
</reference>
<evidence type="ECO:0000313" key="2">
    <source>
        <dbReference type="EMBL" id="OCL11979.1"/>
    </source>
</evidence>
<accession>A0A8E2F7R4</accession>
<dbReference type="Proteomes" id="UP000250140">
    <property type="component" value="Unassembled WGS sequence"/>
</dbReference>
<sequence>MPPYAFAGSILYPCIAVSYDKQGDQFSRYDGTISVPYRNHNPEKAAGTGEFFQFYGSVASSAFTREVQLERYDGSDDQDDEPEPIDYPIDSTSFTAVNAYSPAASANPSAAPTFGEADPDPTQSSHPTESPGCQTSDPPVLPTLFQTDNGAYDYWDLFYTLRRQICSLSCSCPDGIPAKYIVTATDGSYCEISIGVSNQVDVYIYTGTPNSGREWAEC</sequence>
<protein>
    <submittedName>
        <fullName evidence="2">Uncharacterized protein</fullName>
    </submittedName>
</protein>
<proteinExistence type="predicted"/>
<evidence type="ECO:0000313" key="3">
    <source>
        <dbReference type="Proteomes" id="UP000250140"/>
    </source>
</evidence>
<feature type="compositionally biased region" description="Polar residues" evidence="1">
    <location>
        <begin position="121"/>
        <end position="137"/>
    </location>
</feature>
<organism evidence="2 3">
    <name type="scientific">Glonium stellatum</name>
    <dbReference type="NCBI Taxonomy" id="574774"/>
    <lineage>
        <taxon>Eukaryota</taxon>
        <taxon>Fungi</taxon>
        <taxon>Dikarya</taxon>
        <taxon>Ascomycota</taxon>
        <taxon>Pezizomycotina</taxon>
        <taxon>Dothideomycetes</taxon>
        <taxon>Pleosporomycetidae</taxon>
        <taxon>Gloniales</taxon>
        <taxon>Gloniaceae</taxon>
        <taxon>Glonium</taxon>
    </lineage>
</organism>
<gene>
    <name evidence="2" type="ORF">AOQ84DRAFT_373496</name>
</gene>
<feature type="compositionally biased region" description="Low complexity" evidence="1">
    <location>
        <begin position="103"/>
        <end position="112"/>
    </location>
</feature>
<evidence type="ECO:0000256" key="1">
    <source>
        <dbReference type="SAM" id="MobiDB-lite"/>
    </source>
</evidence>
<name>A0A8E2F7R4_9PEZI</name>